<dbReference type="EC" id="3.2.1.18" evidence="3"/>
<dbReference type="GO" id="GO:0004308">
    <property type="term" value="F:exo-alpha-sialidase activity"/>
    <property type="evidence" value="ECO:0007669"/>
    <property type="project" value="UniProtKB-EC"/>
</dbReference>
<evidence type="ECO:0000256" key="1">
    <source>
        <dbReference type="SAM" id="SignalP"/>
    </source>
</evidence>
<accession>A0AAU7CIN6</accession>
<dbReference type="CDD" id="cd15482">
    <property type="entry name" value="Sialidase_non-viral"/>
    <property type="match status" value="1"/>
</dbReference>
<dbReference type="InterPro" id="IPR036278">
    <property type="entry name" value="Sialidase_sf"/>
</dbReference>
<dbReference type="Pfam" id="PF13088">
    <property type="entry name" value="BNR_2"/>
    <property type="match status" value="1"/>
</dbReference>
<name>A0AAU7CIN6_9BACT</name>
<organism evidence="3">
    <name type="scientific">Singulisphaera sp. Ch08</name>
    <dbReference type="NCBI Taxonomy" id="3120278"/>
    <lineage>
        <taxon>Bacteria</taxon>
        <taxon>Pseudomonadati</taxon>
        <taxon>Planctomycetota</taxon>
        <taxon>Planctomycetia</taxon>
        <taxon>Isosphaerales</taxon>
        <taxon>Isosphaeraceae</taxon>
        <taxon>Singulisphaera</taxon>
    </lineage>
</organism>
<dbReference type="AlphaFoldDB" id="A0AAU7CIN6"/>
<proteinExistence type="predicted"/>
<dbReference type="RefSeq" id="WP_406697930.1">
    <property type="nucleotide sequence ID" value="NZ_CP155447.1"/>
</dbReference>
<dbReference type="InterPro" id="IPR016024">
    <property type="entry name" value="ARM-type_fold"/>
</dbReference>
<dbReference type="SUPFAM" id="SSF50939">
    <property type="entry name" value="Sialidases"/>
    <property type="match status" value="1"/>
</dbReference>
<dbReference type="EMBL" id="CP155447">
    <property type="protein sequence ID" value="XBH05129.1"/>
    <property type="molecule type" value="Genomic_DNA"/>
</dbReference>
<dbReference type="InterPro" id="IPR011989">
    <property type="entry name" value="ARM-like"/>
</dbReference>
<evidence type="ECO:0000259" key="2">
    <source>
        <dbReference type="Pfam" id="PF13088"/>
    </source>
</evidence>
<feature type="chain" id="PRO_5043425489" evidence="1">
    <location>
        <begin position="25"/>
        <end position="643"/>
    </location>
</feature>
<keyword evidence="1" id="KW-0732">Signal</keyword>
<dbReference type="InterPro" id="IPR011040">
    <property type="entry name" value="Sialidase"/>
</dbReference>
<keyword evidence="3" id="KW-0326">Glycosidase</keyword>
<keyword evidence="3" id="KW-0378">Hydrolase</keyword>
<protein>
    <submittedName>
        <fullName evidence="3">Exo-alpha-sialidase</fullName>
        <ecNumber evidence="3">3.2.1.18</ecNumber>
    </submittedName>
</protein>
<sequence length="643" mass="70282">MNFRSIQFVTLVGWAIALGGRAQAADPASPIEIDEATRARCLSVLKGALASDEFWPSMHAAEALTQAGFGADVRAALAPKLPRETDDQKRCGLARELSRAGDLSYVQVLTDILGSPNPHGHIHASESLYKIYQVGNGVMLRQALTRADQPKLVMMAGAALGRRGNREALDLVRKYVTDPDGETARIAAWVLARTGRASDLESLRAGAQRFSEPLTKAYFDHALAALGDADGRKALVQNLGHSDFNVRVYAAEFAPEARAVEAKDALVRLLDDPVLDVRIRAAQALLLLAKPAPPSPSENFSRDVFAATAENPRYSEGSVLVRRDGSLIYATTEFQGSGSDFAKARIIAVDSSDEGRTWSDRRVLQENVGQQNVMSVTLRRLKPSNPFDGPIGLFYLVKNSPTDLDVYLRVSNDEAKTFGEPQLVTTDPGYHVLNNDRVTVLSSGRILVPIATTKDAVKAPKYASSCYYSDDQGKSWKRSQGLIEYAKQGAMEPEVLEQADGRLLMQIRTNVGHIAVSESTNGGESWSEAKSWGVAGPESPATLRRIPSTGHLLLIWNDTLRDGKVGSKRTPLTAAVSTDEGGTWSFRRNLENDPTKTYAYTSIVFNKDRALLTYYVRDDKTGRFTSRFRSVPIAWFYETGAAN</sequence>
<dbReference type="PANTHER" id="PTHR43752">
    <property type="entry name" value="BNR/ASP-BOX REPEAT FAMILY PROTEIN"/>
    <property type="match status" value="1"/>
</dbReference>
<evidence type="ECO:0000313" key="3">
    <source>
        <dbReference type="EMBL" id="XBH05129.1"/>
    </source>
</evidence>
<dbReference type="PANTHER" id="PTHR43752:SF2">
    <property type="entry name" value="BNR_ASP-BOX REPEAT FAMILY PROTEIN"/>
    <property type="match status" value="1"/>
</dbReference>
<dbReference type="Pfam" id="PF13646">
    <property type="entry name" value="HEAT_2"/>
    <property type="match status" value="1"/>
</dbReference>
<dbReference type="SUPFAM" id="SSF48371">
    <property type="entry name" value="ARM repeat"/>
    <property type="match status" value="1"/>
</dbReference>
<feature type="domain" description="Sialidase" evidence="2">
    <location>
        <begin position="386"/>
        <end position="608"/>
    </location>
</feature>
<reference evidence="3" key="1">
    <citation type="submission" date="2024-05" db="EMBL/GenBank/DDBJ databases">
        <title>Planctomycetes of the genus Singulisphaera possess chitinolytic capabilities.</title>
        <authorList>
            <person name="Ivanova A."/>
        </authorList>
    </citation>
    <scope>NUCLEOTIDE SEQUENCE</scope>
    <source>
        <strain evidence="3">Ch08T</strain>
    </source>
</reference>
<gene>
    <name evidence="3" type="ORF">V5E97_03665</name>
</gene>
<dbReference type="Gene3D" id="2.120.10.10">
    <property type="match status" value="1"/>
</dbReference>
<dbReference type="Gene3D" id="1.25.10.10">
    <property type="entry name" value="Leucine-rich Repeat Variant"/>
    <property type="match status" value="2"/>
</dbReference>
<feature type="signal peptide" evidence="1">
    <location>
        <begin position="1"/>
        <end position="24"/>
    </location>
</feature>